<comment type="caution">
    <text evidence="2">The sequence shown here is derived from an EMBL/GenBank/DDBJ whole genome shotgun (WGS) entry which is preliminary data.</text>
</comment>
<dbReference type="InterPro" id="IPR042099">
    <property type="entry name" value="ANL_N_sf"/>
</dbReference>
<organism evidence="2 3">
    <name type="scientific">Paenarthrobacter histidinolovorans</name>
    <dbReference type="NCBI Taxonomy" id="43664"/>
    <lineage>
        <taxon>Bacteria</taxon>
        <taxon>Bacillati</taxon>
        <taxon>Actinomycetota</taxon>
        <taxon>Actinomycetes</taxon>
        <taxon>Micrococcales</taxon>
        <taxon>Micrococcaceae</taxon>
        <taxon>Paenarthrobacter</taxon>
    </lineage>
</organism>
<keyword evidence="3" id="KW-1185">Reference proteome</keyword>
<dbReference type="Pfam" id="PF00501">
    <property type="entry name" value="AMP-binding"/>
    <property type="match status" value="1"/>
</dbReference>
<reference evidence="2 3" key="1">
    <citation type="submission" date="2024-10" db="EMBL/GenBank/DDBJ databases">
        <title>Novel secondary metabolite-producing bacteria for plant disease control.</title>
        <authorList>
            <person name="Chevrette M."/>
        </authorList>
    </citation>
    <scope>NUCLEOTIDE SEQUENCE [LARGE SCALE GENOMIC DNA]</scope>
    <source>
        <strain evidence="2 3">J30 TE3557</strain>
    </source>
</reference>
<feature type="domain" description="AMP-dependent synthetase/ligase" evidence="1">
    <location>
        <begin position="6"/>
        <end position="108"/>
    </location>
</feature>
<dbReference type="PANTHER" id="PTHR43767:SF11">
    <property type="entry name" value="MEDIUM-CHAIN-FATTY-ACID--COA LIGASE"/>
    <property type="match status" value="1"/>
</dbReference>
<dbReference type="EMBL" id="JBIYEW010000003">
    <property type="protein sequence ID" value="MFK4637664.1"/>
    <property type="molecule type" value="Genomic_DNA"/>
</dbReference>
<gene>
    <name evidence="2" type="ORF">ABIA52_000553</name>
</gene>
<dbReference type="GO" id="GO:0016874">
    <property type="term" value="F:ligase activity"/>
    <property type="evidence" value="ECO:0007669"/>
    <property type="project" value="UniProtKB-KW"/>
</dbReference>
<protein>
    <submittedName>
        <fullName evidence="2">Acyl-CoA synthetase (AMP-forming)/AMP-acid ligase II</fullName>
    </submittedName>
</protein>
<dbReference type="Proteomes" id="UP001620520">
    <property type="component" value="Unassembled WGS sequence"/>
</dbReference>
<proteinExistence type="predicted"/>
<dbReference type="PANTHER" id="PTHR43767">
    <property type="entry name" value="LONG-CHAIN-FATTY-ACID--COA LIGASE"/>
    <property type="match status" value="1"/>
</dbReference>
<dbReference type="RefSeq" id="WP_404593476.1">
    <property type="nucleotide sequence ID" value="NZ_JBIYEW010000003.1"/>
</dbReference>
<dbReference type="Gene3D" id="3.40.50.12780">
    <property type="entry name" value="N-terminal domain of ligase-like"/>
    <property type="match status" value="1"/>
</dbReference>
<name>A0ABW8N0Y5_9MICC</name>
<evidence type="ECO:0000313" key="2">
    <source>
        <dbReference type="EMBL" id="MFK4637664.1"/>
    </source>
</evidence>
<dbReference type="SUPFAM" id="SSF56801">
    <property type="entry name" value="Acetyl-CoA synthetase-like"/>
    <property type="match status" value="1"/>
</dbReference>
<keyword evidence="2" id="KW-0436">Ligase</keyword>
<evidence type="ECO:0000259" key="1">
    <source>
        <dbReference type="Pfam" id="PF00501"/>
    </source>
</evidence>
<sequence>MSVLFADTFALGAGDVVMPIVPMFHAHAWGLPYAAAMCGASLVLPGRATGPEQLAELLEQEKVTVSAAVTTVWKGLLPHLHGRDLSGLRRLANGGGPLPVGLSRQYLDGAGSS</sequence>
<dbReference type="InterPro" id="IPR050237">
    <property type="entry name" value="ATP-dep_AMP-bd_enzyme"/>
</dbReference>
<dbReference type="InterPro" id="IPR000873">
    <property type="entry name" value="AMP-dep_synth/lig_dom"/>
</dbReference>
<evidence type="ECO:0000313" key="3">
    <source>
        <dbReference type="Proteomes" id="UP001620520"/>
    </source>
</evidence>
<accession>A0ABW8N0Y5</accession>